<keyword evidence="4 10" id="KW-0645">Protease</keyword>
<reference evidence="17 18" key="1">
    <citation type="submission" date="2020-05" db="EMBL/GenBank/DDBJ databases">
        <title>Genome Sequencing of Type Strains.</title>
        <authorList>
            <person name="Lemaire J.F."/>
            <person name="Inderbitzin P."/>
            <person name="Gregorio O.A."/>
            <person name="Collins S.B."/>
            <person name="Wespe N."/>
            <person name="Knight-Connoni V."/>
        </authorList>
    </citation>
    <scope>NUCLEOTIDE SEQUENCE [LARGE SCALE GENOMIC DNA]</scope>
    <source>
        <strain evidence="17 18">LMG 21957</strain>
    </source>
</reference>
<evidence type="ECO:0000256" key="8">
    <source>
        <dbReference type="PIRSR" id="PIRSR615500-1"/>
    </source>
</evidence>
<evidence type="ECO:0000256" key="4">
    <source>
        <dbReference type="ARBA" id="ARBA00022670"/>
    </source>
</evidence>
<keyword evidence="2" id="KW-0134">Cell wall</keyword>
<evidence type="ECO:0000256" key="1">
    <source>
        <dbReference type="ARBA" id="ARBA00011073"/>
    </source>
</evidence>
<keyword evidence="5 13" id="KW-0732">Signal</keyword>
<keyword evidence="3" id="KW-0964">Secreted</keyword>
<evidence type="ECO:0000259" key="16">
    <source>
        <dbReference type="Pfam" id="PF05922"/>
    </source>
</evidence>
<dbReference type="InterPro" id="IPR036852">
    <property type="entry name" value="Peptidase_S8/S53_dom_sf"/>
</dbReference>
<dbReference type="PANTHER" id="PTHR43806">
    <property type="entry name" value="PEPTIDASE S8"/>
    <property type="match status" value="1"/>
</dbReference>
<dbReference type="SUPFAM" id="SSF48452">
    <property type="entry name" value="TPR-like"/>
    <property type="match status" value="1"/>
</dbReference>
<feature type="chain" id="PRO_5030712520" evidence="13">
    <location>
        <begin position="30"/>
        <end position="1833"/>
    </location>
</feature>
<dbReference type="InterPro" id="IPR003137">
    <property type="entry name" value="PA_domain"/>
</dbReference>
<dbReference type="Gene3D" id="2.60.40.4130">
    <property type="match status" value="1"/>
</dbReference>
<dbReference type="SUPFAM" id="SSF52743">
    <property type="entry name" value="Subtilisin-like"/>
    <property type="match status" value="1"/>
</dbReference>
<evidence type="ECO:0000256" key="6">
    <source>
        <dbReference type="ARBA" id="ARBA00022801"/>
    </source>
</evidence>
<feature type="domain" description="PA" evidence="15">
    <location>
        <begin position="563"/>
        <end position="645"/>
    </location>
</feature>
<feature type="active site" description="Charge relay system" evidence="8 10">
    <location>
        <position position="304"/>
    </location>
</feature>
<dbReference type="GO" id="GO:0006508">
    <property type="term" value="P:proteolysis"/>
    <property type="evidence" value="ECO:0007669"/>
    <property type="project" value="UniProtKB-KW"/>
</dbReference>
<keyword evidence="7 10" id="KW-0720">Serine protease</keyword>
<dbReference type="PROSITE" id="PS00018">
    <property type="entry name" value="EF_HAND_1"/>
    <property type="match status" value="2"/>
</dbReference>
<dbReference type="Gene3D" id="2.60.40.680">
    <property type="match status" value="1"/>
</dbReference>
<evidence type="ECO:0000313" key="17">
    <source>
        <dbReference type="EMBL" id="NUU77796.1"/>
    </source>
</evidence>
<feature type="compositionally biased region" description="Low complexity" evidence="12">
    <location>
        <begin position="477"/>
        <end position="491"/>
    </location>
</feature>
<evidence type="ECO:0000256" key="10">
    <source>
        <dbReference type="PROSITE-ProRule" id="PRU01240"/>
    </source>
</evidence>
<keyword evidence="18" id="KW-1185">Reference proteome</keyword>
<comment type="caution">
    <text evidence="17">The sequence shown here is derived from an EMBL/GenBank/DDBJ whole genome shotgun (WGS) entry which is preliminary data.</text>
</comment>
<dbReference type="InterPro" id="IPR050131">
    <property type="entry name" value="Peptidase_S8_subtilisin-like"/>
</dbReference>
<dbReference type="Proteomes" id="UP000526125">
    <property type="component" value="Unassembled WGS sequence"/>
</dbReference>
<dbReference type="InterPro" id="IPR022398">
    <property type="entry name" value="Peptidase_S8_His-AS"/>
</dbReference>
<evidence type="ECO:0000256" key="3">
    <source>
        <dbReference type="ARBA" id="ARBA00022525"/>
    </source>
</evidence>
<feature type="active site" description="Charge relay system" evidence="8 10">
    <location>
        <position position="232"/>
    </location>
</feature>
<sequence>MKRKSARLLSGFIAAGVLLSSMFSMPAYAAPAYGALEKSESAKSILQSLTKEERQALNQLQVMDGEIIDAKVNTKSSDLVNVIVQFKSEPAAVALKRAALNNEKMSELTATSKVKQNHQQFKQHIKSLQQKRGLSYDAASIQITQEYETALNGVALTIPGVAIDDLMKSGVVKKVWADQEVALDLPETDTQSEFAVGGGMQPRMADSVPYLGIDKLHKEGITGKGIKVGVLDTGIDYNHPDLTGAYKGYRAHSGEDPKQVDPATVKGWDFVDNDADPMETTYEDWENSGYKEQGVLAEDYYTSHGTHVSGTIAGQAKNEVGYAVKGVAPDVDLYVYRVLGPGGSGEMSGIIAGIDKAIEDELDVINLSLGAATNDPLDPASIALNNAMLQGVVSMVAAGNDGPNEGTLGTPGASALAITIGASDVPLTLPTATVTMDVYSDPGAGEAGGNTAETEAPAAEEEVPVGEDMPATEEESPPAADEPSAADVEASATEEETPVETSPAAEDAPEADVEAPPAAEEIPAVEEEVPAPGEEAPDSTYTEELPLFGKDFTDDLTTLEGKTYELVYAGLGNAFDFEGIDVQGKVALIARGDIALDAKIVNARKAGAAAAIIYNNVEGTIPNYLGEMNGYIPTFQMMRELGEKLKELNGVTVTFGAAGQTVTEGNKLADFSSRGPAAVNDDIKPDLVAPGVAVFSTYPVFVNDHTGENYNIAYARISGTSMATPHMAGIAALMLQAHEEYTPFDVKSALMNTAVDLNGNYSVYEVGAGRVDPYRAVHTSVFAKVQDQTIHFSNDESILIDEITGSIVFDSAYLEENGQGIVSDSRTVKIENKGDRAKTYNTSMKLLNDMNLNVHVPESITVNGGSTEEMTVSVDIPQNTPSGRYEGYVYLDTGDAADHIQIPFSIRISEKGITSVEMIPPSVTNDTPFHQFLNRMTLSTILLGSPIDSVDVLLKDRETGEDIGFVGTLNSQSMLPGVEYLILNVFRGYAFPIENGEISSIARFVPEGSYTLEFIGTDSDSKQYSYETLVVVDNTAPEIDLGIEPGVYELNDSMLTEREGGQGVWYDGTAIDSTVQTFVDNGITAYDQSSNRVIFYENGSPFYSGDLPVSKEGNISFGITKEEYDNGYELRLFGLDVGTAANPVKDHRYGFISEGKPYVTSKYDKDEVRKGDTITQTIQLNNVEKLNGISFTLESMYDYKQFNRVEPTPELQALLVATGAEVKLSDPVVDQREISFEASISGGSFEGITGDLDLFHVVFDVPKDEFYFKKSDVPFLEVKYTTVGMKENEEKLALTAFNTDSYEVISKSSRTYGFVRPEAFMVDGEYLDFANDYSAMGIEVYAETASGEKYEGTMQNYGEFLIDGIPATGEMSTIYTRVPGHLPSKLAVVLSKTIDGEYYGINQMNSSDFTYAGDINGDGAIDIYDMELVTKHYHTSDEIADIDQDGYVGDAEVNYITNNFGMTANYSTKEPVLHIDMTREAARYHQMNDILDSWQEAIIMQRTAEAIRLKDKLEEEPLKGIPDLRLSYDLLQIRFYLFMNNIDEAERLIAEVEIPDESEHSYEHYFYHHVMGIYYFLTGHYTKSIQTLTSINQSKYTNHEYFYHLSLAYHSIYSNITSYYYAEKAIQHFRKTLNMVRIIDTETIMLVQLNSREYHDFPETKRRYENLIRICDDCGLPDRKAKLLNNLGYEYNRRKQYEDAAHWYRQALAIIPEKQPLYLMVLNNYIESNRLGNLIPANKLLDMSLDALHNSKLVEDASYMELELQCVILQGEENAYYEMIEKRILPYYRELGSQYLAERYEEILFEYYMNHGEKDKALGLAKNRFKSQATLLI</sequence>
<dbReference type="Pfam" id="PF05922">
    <property type="entry name" value="Inhibitor_I9"/>
    <property type="match status" value="1"/>
</dbReference>
<dbReference type="SMART" id="SM00028">
    <property type="entry name" value="TPR"/>
    <property type="match status" value="1"/>
</dbReference>
<organism evidence="17 18">
    <name type="scientific">Paenibacillus xylanilyticus</name>
    <dbReference type="NCBI Taxonomy" id="248903"/>
    <lineage>
        <taxon>Bacteria</taxon>
        <taxon>Bacillati</taxon>
        <taxon>Bacillota</taxon>
        <taxon>Bacilli</taxon>
        <taxon>Bacillales</taxon>
        <taxon>Paenibacillaceae</taxon>
        <taxon>Paenibacillus</taxon>
    </lineage>
</organism>
<dbReference type="Pfam" id="PF00082">
    <property type="entry name" value="Peptidase_S8"/>
    <property type="match status" value="1"/>
</dbReference>
<feature type="repeat" description="TPR" evidence="9">
    <location>
        <begin position="1681"/>
        <end position="1714"/>
    </location>
</feature>
<dbReference type="InterPro" id="IPR046450">
    <property type="entry name" value="PA_dom_sf"/>
</dbReference>
<dbReference type="InterPro" id="IPR019734">
    <property type="entry name" value="TPR_rpt"/>
</dbReference>
<accession>A0A7Y6BZR2</accession>
<dbReference type="Gene3D" id="3.50.30.30">
    <property type="match status" value="1"/>
</dbReference>
<evidence type="ECO:0000256" key="11">
    <source>
        <dbReference type="RuleBase" id="RU003355"/>
    </source>
</evidence>
<evidence type="ECO:0000256" key="12">
    <source>
        <dbReference type="SAM" id="MobiDB-lite"/>
    </source>
</evidence>
<feature type="compositionally biased region" description="Acidic residues" evidence="12">
    <location>
        <begin position="458"/>
        <end position="476"/>
    </location>
</feature>
<dbReference type="CDD" id="cd07474">
    <property type="entry name" value="Peptidases_S8_subtilisin_Vpr-like"/>
    <property type="match status" value="1"/>
</dbReference>
<feature type="domain" description="Inhibitor I9" evidence="16">
    <location>
        <begin position="82"/>
        <end position="183"/>
    </location>
</feature>
<dbReference type="SUPFAM" id="SSF52025">
    <property type="entry name" value="PA domain"/>
    <property type="match status" value="1"/>
</dbReference>
<feature type="region of interest" description="Disordered" evidence="12">
    <location>
        <begin position="439"/>
        <end position="544"/>
    </location>
</feature>
<evidence type="ECO:0000256" key="5">
    <source>
        <dbReference type="ARBA" id="ARBA00022729"/>
    </source>
</evidence>
<dbReference type="InterPro" id="IPR010259">
    <property type="entry name" value="S8pro/Inhibitor_I9"/>
</dbReference>
<dbReference type="RefSeq" id="WP_175397425.1">
    <property type="nucleotide sequence ID" value="NZ_JABMCB010000192.1"/>
</dbReference>
<dbReference type="InterPro" id="IPR018247">
    <property type="entry name" value="EF_Hand_1_Ca_BS"/>
</dbReference>
<dbReference type="Pfam" id="PF02225">
    <property type="entry name" value="PA"/>
    <property type="match status" value="1"/>
</dbReference>
<comment type="similarity">
    <text evidence="1 10 11">Belongs to the peptidase S8 family.</text>
</comment>
<dbReference type="InterPro" id="IPR000209">
    <property type="entry name" value="Peptidase_S8/S53_dom"/>
</dbReference>
<proteinExistence type="inferred from homology"/>
<dbReference type="EMBL" id="JABMCB010000192">
    <property type="protein sequence ID" value="NUU77796.1"/>
    <property type="molecule type" value="Genomic_DNA"/>
</dbReference>
<feature type="signal peptide" evidence="13">
    <location>
        <begin position="1"/>
        <end position="29"/>
    </location>
</feature>
<dbReference type="InterPro" id="IPR034213">
    <property type="entry name" value="S8_Vpr-like"/>
</dbReference>
<dbReference type="InterPro" id="IPR023828">
    <property type="entry name" value="Peptidase_S8_Ser-AS"/>
</dbReference>
<dbReference type="PRINTS" id="PR00723">
    <property type="entry name" value="SUBTILISIN"/>
</dbReference>
<name>A0A7Y6BZR2_9BACL</name>
<evidence type="ECO:0000256" key="7">
    <source>
        <dbReference type="ARBA" id="ARBA00022825"/>
    </source>
</evidence>
<dbReference type="PANTHER" id="PTHR43806:SF65">
    <property type="entry name" value="SERINE PROTEASE APRX"/>
    <property type="match status" value="1"/>
</dbReference>
<dbReference type="CDD" id="cd02133">
    <property type="entry name" value="PA_C5a_like"/>
    <property type="match status" value="1"/>
</dbReference>
<keyword evidence="6 10" id="KW-0378">Hydrolase</keyword>
<gene>
    <name evidence="17" type="ORF">HP552_21515</name>
</gene>
<dbReference type="PROSITE" id="PS50005">
    <property type="entry name" value="TPR"/>
    <property type="match status" value="1"/>
</dbReference>
<dbReference type="Gene3D" id="1.25.40.10">
    <property type="entry name" value="Tetratricopeptide repeat domain"/>
    <property type="match status" value="1"/>
</dbReference>
<feature type="active site" description="Charge relay system" evidence="8 10">
    <location>
        <position position="721"/>
    </location>
</feature>
<dbReference type="PROSITE" id="PS51892">
    <property type="entry name" value="SUBTILASE"/>
    <property type="match status" value="1"/>
</dbReference>
<evidence type="ECO:0000256" key="13">
    <source>
        <dbReference type="SAM" id="SignalP"/>
    </source>
</evidence>
<evidence type="ECO:0000256" key="9">
    <source>
        <dbReference type="PROSITE-ProRule" id="PRU00339"/>
    </source>
</evidence>
<dbReference type="PROSITE" id="PS00138">
    <property type="entry name" value="SUBTILASE_SER"/>
    <property type="match status" value="1"/>
</dbReference>
<dbReference type="GO" id="GO:0004252">
    <property type="term" value="F:serine-type endopeptidase activity"/>
    <property type="evidence" value="ECO:0007669"/>
    <property type="project" value="UniProtKB-UniRule"/>
</dbReference>
<dbReference type="InterPro" id="IPR023827">
    <property type="entry name" value="Peptidase_S8_Asp-AS"/>
</dbReference>
<feature type="domain" description="Peptidase S8/S53" evidence="14">
    <location>
        <begin position="223"/>
        <end position="769"/>
    </location>
</feature>
<dbReference type="Gene3D" id="3.40.50.200">
    <property type="entry name" value="Peptidase S8/S53 domain"/>
    <property type="match status" value="2"/>
</dbReference>
<protein>
    <submittedName>
        <fullName evidence="17">S8 family serine peptidase</fullName>
    </submittedName>
</protein>
<dbReference type="InterPro" id="IPR011990">
    <property type="entry name" value="TPR-like_helical_dom_sf"/>
</dbReference>
<dbReference type="PROSITE" id="PS00136">
    <property type="entry name" value="SUBTILASE_ASP"/>
    <property type="match status" value="1"/>
</dbReference>
<evidence type="ECO:0000259" key="14">
    <source>
        <dbReference type="Pfam" id="PF00082"/>
    </source>
</evidence>
<evidence type="ECO:0000259" key="15">
    <source>
        <dbReference type="Pfam" id="PF02225"/>
    </source>
</evidence>
<keyword evidence="9" id="KW-0802">TPR repeat</keyword>
<dbReference type="PROSITE" id="PS00137">
    <property type="entry name" value="SUBTILASE_HIS"/>
    <property type="match status" value="1"/>
</dbReference>
<evidence type="ECO:0000313" key="18">
    <source>
        <dbReference type="Proteomes" id="UP000526125"/>
    </source>
</evidence>
<dbReference type="InterPro" id="IPR015500">
    <property type="entry name" value="Peptidase_S8_subtilisin-rel"/>
</dbReference>
<evidence type="ECO:0000256" key="2">
    <source>
        <dbReference type="ARBA" id="ARBA00022512"/>
    </source>
</evidence>